<keyword evidence="3" id="KW-1185">Reference proteome</keyword>
<dbReference type="ExpressionAtlas" id="A0A0N4SV39">
    <property type="expression patterns" value="baseline and differential"/>
</dbReference>
<dbReference type="AlphaFoldDB" id="A0A0N4SV39"/>
<reference evidence="1" key="4">
    <citation type="submission" date="2025-09" db="UniProtKB">
        <authorList>
            <consortium name="Ensembl"/>
        </authorList>
    </citation>
    <scope>IDENTIFICATION</scope>
    <source>
        <strain evidence="1">C57BL/6J</strain>
    </source>
</reference>
<dbReference type="Antibodypedia" id="25426">
    <property type="antibodies" value="274 antibodies from 26 providers"/>
</dbReference>
<dbReference type="AGR" id="MGI:1916075"/>
<dbReference type="ProteomicsDB" id="326669"/>
<sequence length="73" mass="8389">LFDKVRGYDIKLLQYLSVKYICDLMVENKKEWPLEGEKSFLLSGSVPPSGPRVDVPHASMELMIWQVILQPLV</sequence>
<evidence type="ECO:0000313" key="2">
    <source>
        <dbReference type="MGI" id="MGI:1916075"/>
    </source>
</evidence>
<dbReference type="MGI" id="MGI:1916075">
    <property type="gene designation" value="Mtmr14"/>
</dbReference>
<gene>
    <name evidence="1 2" type="primary">Mtmr14</name>
</gene>
<name>A0A0N4SV39_MOUSE</name>
<dbReference type="SMR" id="A0A0N4SV39"/>
<reference evidence="1 3" key="1">
    <citation type="journal article" date="2009" name="PLoS Biol.">
        <title>Lineage-specific biology revealed by a finished genome assembly of the mouse.</title>
        <authorList>
            <consortium name="Mouse Genome Sequencing Consortium"/>
            <person name="Church D.M."/>
            <person name="Goodstadt L."/>
            <person name="Hillier L.W."/>
            <person name="Zody M.C."/>
            <person name="Goldstein S."/>
            <person name="She X."/>
            <person name="Bult C.J."/>
            <person name="Agarwala R."/>
            <person name="Cherry J.L."/>
            <person name="DiCuccio M."/>
            <person name="Hlavina W."/>
            <person name="Kapustin Y."/>
            <person name="Meric P."/>
            <person name="Maglott D."/>
            <person name="Birtle Z."/>
            <person name="Marques A.C."/>
            <person name="Graves T."/>
            <person name="Zhou S."/>
            <person name="Teague B."/>
            <person name="Potamousis K."/>
            <person name="Churas C."/>
            <person name="Place M."/>
            <person name="Herschleb J."/>
            <person name="Runnheim R."/>
            <person name="Forrest D."/>
            <person name="Amos-Landgraf J."/>
            <person name="Schwartz D.C."/>
            <person name="Cheng Z."/>
            <person name="Lindblad-Toh K."/>
            <person name="Eichler E.E."/>
            <person name="Ponting C.P."/>
        </authorList>
    </citation>
    <scope>NUCLEOTIDE SEQUENCE [LARGE SCALE GENOMIC DNA]</scope>
    <source>
        <strain evidence="1 3">C57BL/6J</strain>
    </source>
</reference>
<dbReference type="Proteomes" id="UP000000589">
    <property type="component" value="Chromosome 6"/>
</dbReference>
<dbReference type="Ensembl" id="ENSMUST00000203385.2">
    <property type="protein sequence ID" value="ENSMUSP00000144940.2"/>
    <property type="gene ID" value="ENSMUSG00000030269.15"/>
</dbReference>
<protein>
    <submittedName>
        <fullName evidence="1">Myotubularin related protein 14</fullName>
    </submittedName>
</protein>
<evidence type="ECO:0000313" key="3">
    <source>
        <dbReference type="Proteomes" id="UP000000589"/>
    </source>
</evidence>
<reference evidence="1 3" key="2">
    <citation type="journal article" date="2011" name="PLoS Biol.">
        <title>Modernizing reference genome assemblies.</title>
        <authorList>
            <person name="Church D.M."/>
            <person name="Schneider V.A."/>
            <person name="Graves T."/>
            <person name="Auger K."/>
            <person name="Cunningham F."/>
            <person name="Bouk N."/>
            <person name="Chen H.C."/>
            <person name="Agarwala R."/>
            <person name="McLaren W.M."/>
            <person name="Ritchie G.R."/>
            <person name="Albracht D."/>
            <person name="Kremitzki M."/>
            <person name="Rock S."/>
            <person name="Kotkiewicz H."/>
            <person name="Kremitzki C."/>
            <person name="Wollam A."/>
            <person name="Trani L."/>
            <person name="Fulton L."/>
            <person name="Fulton R."/>
            <person name="Matthews L."/>
            <person name="Whitehead S."/>
            <person name="Chow W."/>
            <person name="Torrance J."/>
            <person name="Dunn M."/>
            <person name="Harden G."/>
            <person name="Threadgold G."/>
            <person name="Wood J."/>
            <person name="Collins J."/>
            <person name="Heath P."/>
            <person name="Griffiths G."/>
            <person name="Pelan S."/>
            <person name="Grafham D."/>
            <person name="Eichler E.E."/>
            <person name="Weinstock G."/>
            <person name="Mardis E.R."/>
            <person name="Wilson R.K."/>
            <person name="Howe K."/>
            <person name="Flicek P."/>
            <person name="Hubbard T."/>
        </authorList>
    </citation>
    <scope>NUCLEOTIDE SEQUENCE [LARGE SCALE GENOMIC DNA]</scope>
    <source>
        <strain evidence="1 3">C57BL/6J</strain>
    </source>
</reference>
<evidence type="ECO:0000313" key="1">
    <source>
        <dbReference type="Ensembl" id="ENSMUSP00000144940.2"/>
    </source>
</evidence>
<dbReference type="Bgee" id="ENSMUSG00000030269">
    <property type="expression patterns" value="Expressed in animal zygote and 254 other cell types or tissues"/>
</dbReference>
<dbReference type="GeneTree" id="ENSGT00390000018852"/>
<organism evidence="1 3">
    <name type="scientific">Mus musculus</name>
    <name type="common">Mouse</name>
    <dbReference type="NCBI Taxonomy" id="10090"/>
    <lineage>
        <taxon>Eukaryota</taxon>
        <taxon>Metazoa</taxon>
        <taxon>Chordata</taxon>
        <taxon>Craniata</taxon>
        <taxon>Vertebrata</taxon>
        <taxon>Euteleostomi</taxon>
        <taxon>Mammalia</taxon>
        <taxon>Eutheria</taxon>
        <taxon>Euarchontoglires</taxon>
        <taxon>Glires</taxon>
        <taxon>Rodentia</taxon>
        <taxon>Myomorpha</taxon>
        <taxon>Muroidea</taxon>
        <taxon>Muridae</taxon>
        <taxon>Murinae</taxon>
        <taxon>Mus</taxon>
        <taxon>Mus</taxon>
    </lineage>
</organism>
<dbReference type="VEuPathDB" id="HostDB:ENSMUSG00000030269"/>
<feature type="non-terminal residue" evidence="1">
    <location>
        <position position="1"/>
    </location>
</feature>
<accession>A0A0N4SV39</accession>
<proteinExistence type="predicted"/>
<reference evidence="1" key="3">
    <citation type="submission" date="2025-08" db="UniProtKB">
        <authorList>
            <consortium name="Ensembl"/>
        </authorList>
    </citation>
    <scope>IDENTIFICATION</scope>
    <source>
        <strain evidence="1">C57BL/6J</strain>
    </source>
</reference>